<protein>
    <recommendedName>
        <fullName evidence="3">PemK-like protein</fullName>
    </recommendedName>
</protein>
<dbReference type="EMBL" id="AFNT02000019">
    <property type="protein sequence ID" value="ERJ06141.1"/>
    <property type="molecule type" value="Genomic_DNA"/>
</dbReference>
<accession>U2E2D6</accession>
<dbReference type="AlphaFoldDB" id="U2E2D6"/>
<organism evidence="1 2">
    <name type="scientific">Halorhabdus tiamatea SARL4B</name>
    <dbReference type="NCBI Taxonomy" id="1033806"/>
    <lineage>
        <taxon>Archaea</taxon>
        <taxon>Methanobacteriati</taxon>
        <taxon>Methanobacteriota</taxon>
        <taxon>Stenosarchaea group</taxon>
        <taxon>Halobacteria</taxon>
        <taxon>Halobacteriales</taxon>
        <taxon>Haloarculaceae</taxon>
        <taxon>Halorhabdus</taxon>
    </lineage>
</organism>
<gene>
    <name evidence="1" type="ORF">HLRTI_001760</name>
</gene>
<reference evidence="1 2" key="1">
    <citation type="journal article" date="2011" name="J. Bacteriol.">
        <title>Genome sequence of Halorhabdus tiamatea, the first archaeon isolated from a deep-sea anoxic brine lake.</title>
        <authorList>
            <person name="Antunes A."/>
            <person name="Alam I."/>
            <person name="Bajic V.B."/>
            <person name="Stingl U."/>
        </authorList>
    </citation>
    <scope>NUCLEOTIDE SEQUENCE [LARGE SCALE GENOMIC DNA]</scope>
    <source>
        <strain evidence="1 2">SARL4B</strain>
    </source>
</reference>
<evidence type="ECO:0000313" key="1">
    <source>
        <dbReference type="EMBL" id="ERJ06141.1"/>
    </source>
</evidence>
<reference evidence="1 2" key="2">
    <citation type="journal article" date="2013" name="PLoS ONE">
        <title>INDIGO - INtegrated Data Warehouse of MIcrobial GenOmes with Examples from the Red Sea Extremophiles.</title>
        <authorList>
            <person name="Alam I."/>
            <person name="Antunes A."/>
            <person name="Kamau A.A."/>
            <person name="Ba Alawi W."/>
            <person name="Kalkatawi M."/>
            <person name="Stingl U."/>
            <person name="Bajic V.B."/>
        </authorList>
    </citation>
    <scope>NUCLEOTIDE SEQUENCE [LARGE SCALE GENOMIC DNA]</scope>
    <source>
        <strain evidence="1 2">SARL4B</strain>
    </source>
</reference>
<dbReference type="SUPFAM" id="SSF50118">
    <property type="entry name" value="Cell growth inhibitor/plasmid maintenance toxic component"/>
    <property type="match status" value="1"/>
</dbReference>
<comment type="caution">
    <text evidence="1">The sequence shown here is derived from an EMBL/GenBank/DDBJ whole genome shotgun (WGS) entry which is preliminary data.</text>
</comment>
<evidence type="ECO:0008006" key="3">
    <source>
        <dbReference type="Google" id="ProtNLM"/>
    </source>
</evidence>
<proteinExistence type="predicted"/>
<sequence length="109" mass="12153">MYRRGTIVVASDPFGDTPRRPYLIVSDETHPFAEEQYIAIGISTKQYDESIPIADEIVEGALDRESFVSPWAVVSLRETNVERAVARVGVTVTETAVRQMVGFAGYRTE</sequence>
<dbReference type="Proteomes" id="UP000003861">
    <property type="component" value="Unassembled WGS sequence"/>
</dbReference>
<evidence type="ECO:0000313" key="2">
    <source>
        <dbReference type="Proteomes" id="UP000003861"/>
    </source>
</evidence>
<dbReference type="eggNOG" id="arCOG03403">
    <property type="taxonomic scope" value="Archaea"/>
</dbReference>
<name>U2E2D6_9EURY</name>